<dbReference type="InterPro" id="IPR015797">
    <property type="entry name" value="NUDIX_hydrolase-like_dom_sf"/>
</dbReference>
<organism evidence="3 4">
    <name type="scientific">Candidatus Nomurabacteria bacterium GW2011_GWA1_37_20</name>
    <dbReference type="NCBI Taxonomy" id="1618729"/>
    <lineage>
        <taxon>Bacteria</taxon>
        <taxon>Candidatus Nomuraibacteriota</taxon>
    </lineage>
</organism>
<evidence type="ECO:0000313" key="4">
    <source>
        <dbReference type="Proteomes" id="UP000034701"/>
    </source>
</evidence>
<dbReference type="PROSITE" id="PS00893">
    <property type="entry name" value="NUDIX_BOX"/>
    <property type="match status" value="1"/>
</dbReference>
<dbReference type="GO" id="GO:0016853">
    <property type="term" value="F:isomerase activity"/>
    <property type="evidence" value="ECO:0007669"/>
    <property type="project" value="UniProtKB-KW"/>
</dbReference>
<evidence type="ECO:0000313" key="3">
    <source>
        <dbReference type="EMBL" id="KKQ31912.1"/>
    </source>
</evidence>
<feature type="domain" description="Nudix hydrolase" evidence="2">
    <location>
        <begin position="30"/>
        <end position="157"/>
    </location>
</feature>
<accession>A0A0G0GPF4</accession>
<proteinExistence type="predicted"/>
<dbReference type="Gene3D" id="3.90.79.10">
    <property type="entry name" value="Nucleoside Triphosphate Pyrophosphohydrolase"/>
    <property type="match status" value="1"/>
</dbReference>
<dbReference type="Proteomes" id="UP000034701">
    <property type="component" value="Unassembled WGS sequence"/>
</dbReference>
<name>A0A0G0GPF4_9BACT</name>
<reference evidence="3 4" key="1">
    <citation type="journal article" date="2015" name="Nature">
        <title>rRNA introns, odd ribosomes, and small enigmatic genomes across a large radiation of phyla.</title>
        <authorList>
            <person name="Brown C.T."/>
            <person name="Hug L.A."/>
            <person name="Thomas B.C."/>
            <person name="Sharon I."/>
            <person name="Castelle C.J."/>
            <person name="Singh A."/>
            <person name="Wilkins M.J."/>
            <person name="Williams K.H."/>
            <person name="Banfield J.F."/>
        </authorList>
    </citation>
    <scope>NUCLEOTIDE SEQUENCE [LARGE SCALE GENOMIC DNA]</scope>
</reference>
<dbReference type="PANTHER" id="PTHR10885">
    <property type="entry name" value="ISOPENTENYL-DIPHOSPHATE DELTA-ISOMERASE"/>
    <property type="match status" value="1"/>
</dbReference>
<dbReference type="PANTHER" id="PTHR10885:SF0">
    <property type="entry name" value="ISOPENTENYL-DIPHOSPHATE DELTA-ISOMERASE"/>
    <property type="match status" value="1"/>
</dbReference>
<dbReference type="InterPro" id="IPR000086">
    <property type="entry name" value="NUDIX_hydrolase_dom"/>
</dbReference>
<dbReference type="GO" id="GO:0016787">
    <property type="term" value="F:hydrolase activity"/>
    <property type="evidence" value="ECO:0007669"/>
    <property type="project" value="UniProtKB-KW"/>
</dbReference>
<protein>
    <submittedName>
        <fullName evidence="3">Isopentenyldiphosphate isomerase</fullName>
    </submittedName>
</protein>
<comment type="caution">
    <text evidence="3">The sequence shown here is derived from an EMBL/GenBank/DDBJ whole genome shotgun (WGS) entry which is preliminary data.</text>
</comment>
<evidence type="ECO:0000256" key="1">
    <source>
        <dbReference type="ARBA" id="ARBA00022801"/>
    </source>
</evidence>
<dbReference type="AlphaFoldDB" id="A0A0G0GPF4"/>
<dbReference type="Pfam" id="PF00293">
    <property type="entry name" value="NUDIX"/>
    <property type="match status" value="1"/>
</dbReference>
<dbReference type="EMBL" id="LBTA01000037">
    <property type="protein sequence ID" value="KKQ31912.1"/>
    <property type="molecule type" value="Genomic_DNA"/>
</dbReference>
<keyword evidence="1" id="KW-0378">Hydrolase</keyword>
<gene>
    <name evidence="3" type="ORF">US45_C0037G0006</name>
</gene>
<dbReference type="SUPFAM" id="SSF55811">
    <property type="entry name" value="Nudix"/>
    <property type="match status" value="1"/>
</dbReference>
<keyword evidence="3" id="KW-0413">Isomerase</keyword>
<sequence length="169" mass="19776">MNYEIEYDLVNFQDHLVKTGTKKDAKKLKLFTRSIHILLFNKKGEIMICKRPVNKKTYPNLITSSAGGHVEQGETYKIAAKRELREELNIKIPLKDLGRFDVITANERAIHHLFFSKLNKKVLVDPNEISHYYFLSAEDIKSDINLHPRKYAKPFIEAFKYYSKCSKKL</sequence>
<dbReference type="InterPro" id="IPR020084">
    <property type="entry name" value="NUDIX_hydrolase_CS"/>
</dbReference>
<dbReference type="PROSITE" id="PS51462">
    <property type="entry name" value="NUDIX"/>
    <property type="match status" value="1"/>
</dbReference>
<evidence type="ECO:0000259" key="2">
    <source>
        <dbReference type="PROSITE" id="PS51462"/>
    </source>
</evidence>